<dbReference type="AlphaFoldDB" id="A0A0D0BPN6"/>
<dbReference type="HOGENOM" id="CLU_1759018_0_0_1"/>
<sequence length="148" mass="16791">MISRFTALRDKYEHVMAQQQGYQQDLETANSKIKKLQEEIDLLLESLMPTTPPAPSATLDRPERDNYHNRPHGMDIDSEPPRESVPIPIQLVPRDHTIHHDNPRSRPQPNGKPNGSTVNGTRPYSVEPESDHNPSYLSREGNGRIPIS</sequence>
<feature type="compositionally biased region" description="Basic and acidic residues" evidence="1">
    <location>
        <begin position="60"/>
        <end position="82"/>
    </location>
</feature>
<dbReference type="EMBL" id="KN834793">
    <property type="protein sequence ID" value="KIK57011.1"/>
    <property type="molecule type" value="Genomic_DNA"/>
</dbReference>
<reference evidence="2 3" key="1">
    <citation type="submission" date="2014-04" db="EMBL/GenBank/DDBJ databases">
        <title>Evolutionary Origins and Diversification of the Mycorrhizal Mutualists.</title>
        <authorList>
            <consortium name="DOE Joint Genome Institute"/>
            <consortium name="Mycorrhizal Genomics Consortium"/>
            <person name="Kohler A."/>
            <person name="Kuo A."/>
            <person name="Nagy L.G."/>
            <person name="Floudas D."/>
            <person name="Copeland A."/>
            <person name="Barry K.W."/>
            <person name="Cichocki N."/>
            <person name="Veneault-Fourrey C."/>
            <person name="LaButti K."/>
            <person name="Lindquist E.A."/>
            <person name="Lipzen A."/>
            <person name="Lundell T."/>
            <person name="Morin E."/>
            <person name="Murat C."/>
            <person name="Riley R."/>
            <person name="Ohm R."/>
            <person name="Sun H."/>
            <person name="Tunlid A."/>
            <person name="Henrissat B."/>
            <person name="Grigoriev I.V."/>
            <person name="Hibbett D.S."/>
            <person name="Martin F."/>
        </authorList>
    </citation>
    <scope>NUCLEOTIDE SEQUENCE [LARGE SCALE GENOMIC DNA]</scope>
    <source>
        <strain evidence="2 3">FD-317 M1</strain>
    </source>
</reference>
<dbReference type="Proteomes" id="UP000053593">
    <property type="component" value="Unassembled WGS sequence"/>
</dbReference>
<name>A0A0D0BPN6_9AGAR</name>
<feature type="region of interest" description="Disordered" evidence="1">
    <location>
        <begin position="45"/>
        <end position="148"/>
    </location>
</feature>
<feature type="compositionally biased region" description="Basic and acidic residues" evidence="1">
    <location>
        <begin position="93"/>
        <end position="104"/>
    </location>
</feature>
<accession>A0A0D0BPN6</accession>
<evidence type="ECO:0000256" key="1">
    <source>
        <dbReference type="SAM" id="MobiDB-lite"/>
    </source>
</evidence>
<evidence type="ECO:0000313" key="2">
    <source>
        <dbReference type="EMBL" id="KIK57011.1"/>
    </source>
</evidence>
<feature type="compositionally biased region" description="Polar residues" evidence="1">
    <location>
        <begin position="105"/>
        <end position="122"/>
    </location>
</feature>
<keyword evidence="3" id="KW-1185">Reference proteome</keyword>
<gene>
    <name evidence="2" type="ORF">GYMLUDRAFT_46619</name>
</gene>
<proteinExistence type="predicted"/>
<organism evidence="2 3">
    <name type="scientific">Collybiopsis luxurians FD-317 M1</name>
    <dbReference type="NCBI Taxonomy" id="944289"/>
    <lineage>
        <taxon>Eukaryota</taxon>
        <taxon>Fungi</taxon>
        <taxon>Dikarya</taxon>
        <taxon>Basidiomycota</taxon>
        <taxon>Agaricomycotina</taxon>
        <taxon>Agaricomycetes</taxon>
        <taxon>Agaricomycetidae</taxon>
        <taxon>Agaricales</taxon>
        <taxon>Marasmiineae</taxon>
        <taxon>Omphalotaceae</taxon>
        <taxon>Collybiopsis</taxon>
        <taxon>Collybiopsis luxurians</taxon>
    </lineage>
</organism>
<evidence type="ECO:0000313" key="3">
    <source>
        <dbReference type="Proteomes" id="UP000053593"/>
    </source>
</evidence>
<dbReference type="OrthoDB" id="2442602at2759"/>
<protein>
    <submittedName>
        <fullName evidence="2">Uncharacterized protein</fullName>
    </submittedName>
</protein>